<organism evidence="2">
    <name type="scientific">uncultured SAR11 cluster alpha proteobacterium H17925_45G17</name>
    <dbReference type="NCBI Taxonomy" id="715038"/>
    <lineage>
        <taxon>Bacteria</taxon>
        <taxon>Pseudomonadati</taxon>
        <taxon>Pseudomonadota</taxon>
        <taxon>Alphaproteobacteria</taxon>
        <taxon>Candidatus Pelagibacterales</taxon>
        <taxon>environmental samples</taxon>
    </lineage>
</organism>
<evidence type="ECO:0000256" key="1">
    <source>
        <dbReference type="SAM" id="MobiDB-lite"/>
    </source>
</evidence>
<sequence length="177" mass="18452">MHDNGLPTGIGHPAVPFAPQPQTGLMSPGMMQPGMMGMQPGMMSPQVSCSFIFVCAGCAEAVYVGHSTSACTSAVCQPPKATIKPGWVTARLPSGDLRRGGCPWALLGCLLGCRPVPPGLSRCRHDVGWIKALIKAPSVAPFQDLLESEPTTNCSGTEHAYNQCQISTAACSRVEGA</sequence>
<accession>E7CA40</accession>
<evidence type="ECO:0000313" key="2">
    <source>
        <dbReference type="EMBL" id="ADH43024.1"/>
    </source>
</evidence>
<proteinExistence type="predicted"/>
<name>E7CA40_9PROT</name>
<reference evidence="2" key="1">
    <citation type="submission" date="2010-01" db="EMBL/GenBank/DDBJ databases">
        <title>Genome fragments of uncultured bacteria from the North Pacific Subtropical Gyre.</title>
        <authorList>
            <person name="Pham V.D."/>
            <person name="DeLong E.F."/>
        </authorList>
    </citation>
    <scope>NUCLEOTIDE SEQUENCE</scope>
</reference>
<protein>
    <submittedName>
        <fullName evidence="2">Uncharacterized protein</fullName>
    </submittedName>
</protein>
<feature type="region of interest" description="Disordered" evidence="1">
    <location>
        <begin position="1"/>
        <end position="23"/>
    </location>
</feature>
<dbReference type="EMBL" id="GU574704">
    <property type="protein sequence ID" value="ADH43024.1"/>
    <property type="molecule type" value="Genomic_DNA"/>
</dbReference>
<dbReference type="AlphaFoldDB" id="E7CA40"/>